<protein>
    <recommendedName>
        <fullName evidence="4">WXG100 family type VII secretion target</fullName>
    </recommendedName>
</protein>
<dbReference type="Proteomes" id="UP000323876">
    <property type="component" value="Unassembled WGS sequence"/>
</dbReference>
<comment type="caution">
    <text evidence="2">The sequence shown here is derived from an EMBL/GenBank/DDBJ whole genome shotgun (WGS) entry which is preliminary data.</text>
</comment>
<reference evidence="2 3" key="1">
    <citation type="submission" date="2019-09" db="EMBL/GenBank/DDBJ databases">
        <authorList>
            <person name="Wang X."/>
        </authorList>
    </citation>
    <scope>NUCLEOTIDE SEQUENCE [LARGE SCALE GENOMIC DNA]</scope>
    <source>
        <strain evidence="2 3">CICC 11023</strain>
    </source>
</reference>
<sequence length="110" mass="11896">MADEKFEFHPEDFRSAAGKTAHVGDRITDVINNLTSTVSGRGAPWGDDKMGNQFANGPGGDDGYLSSKKNLTDGVTGMAGTFKQVATDQRKVADKLQQDLDKRNGESFTR</sequence>
<evidence type="ECO:0000256" key="1">
    <source>
        <dbReference type="SAM" id="MobiDB-lite"/>
    </source>
</evidence>
<dbReference type="RefSeq" id="WP_150404129.1">
    <property type="nucleotide sequence ID" value="NZ_VXLC01000011.1"/>
</dbReference>
<feature type="region of interest" description="Disordered" evidence="1">
    <location>
        <begin position="39"/>
        <end position="68"/>
    </location>
</feature>
<proteinExistence type="predicted"/>
<dbReference type="OrthoDB" id="4560721at2"/>
<gene>
    <name evidence="2" type="ORF">F3087_23165</name>
</gene>
<evidence type="ECO:0008006" key="4">
    <source>
        <dbReference type="Google" id="ProtNLM"/>
    </source>
</evidence>
<dbReference type="AlphaFoldDB" id="A0A5N0EEM6"/>
<organism evidence="2 3">
    <name type="scientific">Nocardia colli</name>
    <dbReference type="NCBI Taxonomy" id="2545717"/>
    <lineage>
        <taxon>Bacteria</taxon>
        <taxon>Bacillati</taxon>
        <taxon>Actinomycetota</taxon>
        <taxon>Actinomycetes</taxon>
        <taxon>Mycobacteriales</taxon>
        <taxon>Nocardiaceae</taxon>
        <taxon>Nocardia</taxon>
    </lineage>
</organism>
<dbReference type="EMBL" id="VXLC01000011">
    <property type="protein sequence ID" value="KAA8886674.1"/>
    <property type="molecule type" value="Genomic_DNA"/>
</dbReference>
<evidence type="ECO:0000313" key="3">
    <source>
        <dbReference type="Proteomes" id="UP000323876"/>
    </source>
</evidence>
<dbReference type="Gene3D" id="1.10.287.1060">
    <property type="entry name" value="ESAT-6-like"/>
    <property type="match status" value="1"/>
</dbReference>
<keyword evidence="3" id="KW-1185">Reference proteome</keyword>
<name>A0A5N0EEM6_9NOCA</name>
<evidence type="ECO:0000313" key="2">
    <source>
        <dbReference type="EMBL" id="KAA8886674.1"/>
    </source>
</evidence>
<accession>A0A5N0EEM6</accession>